<dbReference type="SFLD" id="SFLDG01129">
    <property type="entry name" value="C1.5:_HAD__Beta-PGM__Phosphata"/>
    <property type="match status" value="1"/>
</dbReference>
<protein>
    <submittedName>
        <fullName evidence="2">HAD family hydrolase</fullName>
    </submittedName>
</protein>
<dbReference type="Proteomes" id="UP001500542">
    <property type="component" value="Unassembled WGS sequence"/>
</dbReference>
<evidence type="ECO:0000313" key="2">
    <source>
        <dbReference type="EMBL" id="GAA0954065.1"/>
    </source>
</evidence>
<gene>
    <name evidence="2" type="ORF">GCM10009554_59310</name>
</gene>
<organism evidence="2 3">
    <name type="scientific">Kribbella koreensis</name>
    <dbReference type="NCBI Taxonomy" id="57909"/>
    <lineage>
        <taxon>Bacteria</taxon>
        <taxon>Bacillati</taxon>
        <taxon>Actinomycetota</taxon>
        <taxon>Actinomycetes</taxon>
        <taxon>Propionibacteriales</taxon>
        <taxon>Kribbellaceae</taxon>
        <taxon>Kribbella</taxon>
    </lineage>
</organism>
<dbReference type="PANTHER" id="PTHR42896:SF2">
    <property type="entry name" value="CBBY-LIKE PROTEIN"/>
    <property type="match status" value="1"/>
</dbReference>
<dbReference type="PRINTS" id="PR00413">
    <property type="entry name" value="HADHALOGNASE"/>
</dbReference>
<keyword evidence="3" id="KW-1185">Reference proteome</keyword>
<dbReference type="GO" id="GO:0016787">
    <property type="term" value="F:hydrolase activity"/>
    <property type="evidence" value="ECO:0007669"/>
    <property type="project" value="UniProtKB-KW"/>
</dbReference>
<accession>A0ABN1RAA2</accession>
<dbReference type="Gene3D" id="1.10.150.240">
    <property type="entry name" value="Putative phosphatase, domain 2"/>
    <property type="match status" value="1"/>
</dbReference>
<dbReference type="PANTHER" id="PTHR42896">
    <property type="entry name" value="XYLULOSE-1,5-BISPHOSPHATE (XUBP) PHOSPHATASE"/>
    <property type="match status" value="1"/>
</dbReference>
<dbReference type="EMBL" id="BAAAHK010000016">
    <property type="protein sequence ID" value="GAA0954065.1"/>
    <property type="molecule type" value="Genomic_DNA"/>
</dbReference>
<dbReference type="Gene3D" id="3.40.50.1000">
    <property type="entry name" value="HAD superfamily/HAD-like"/>
    <property type="match status" value="1"/>
</dbReference>
<proteinExistence type="predicted"/>
<sequence>MVSALVFDVDGTLADTERDGHLPAFNQTFAEFGLPVRWSEDEYADKLRIGGGKERMASLLTPSFVAESGLPEDWEAQAKVVARWHRRKTELYTARVADGALPARPGIVRIVEEAYAAGWRLAVASTSAEASVRAVLEHVVGRTRAADFTVLAGDVVPRKKPAPDVYLLALERLGVPAHDAVAIEDSALGLAAAHAAGIACVVTVNGYTAHEEFAEAAFVVDSLGDPELEPVTVLANHSAASPGAYVTLADLAAVLPAVTASPASPGSPTSPASPNGGTDHD</sequence>
<keyword evidence="2" id="KW-0378">Hydrolase</keyword>
<dbReference type="SFLD" id="SFLDS00003">
    <property type="entry name" value="Haloacid_Dehalogenase"/>
    <property type="match status" value="1"/>
</dbReference>
<dbReference type="Pfam" id="PF00702">
    <property type="entry name" value="Hydrolase"/>
    <property type="match status" value="1"/>
</dbReference>
<dbReference type="NCBIfam" id="TIGR01509">
    <property type="entry name" value="HAD-SF-IA-v3"/>
    <property type="match status" value="1"/>
</dbReference>
<dbReference type="InterPro" id="IPR006439">
    <property type="entry name" value="HAD-SF_hydro_IA"/>
</dbReference>
<evidence type="ECO:0000256" key="1">
    <source>
        <dbReference type="SAM" id="MobiDB-lite"/>
    </source>
</evidence>
<name>A0ABN1RAA2_9ACTN</name>
<dbReference type="SUPFAM" id="SSF56784">
    <property type="entry name" value="HAD-like"/>
    <property type="match status" value="1"/>
</dbReference>
<dbReference type="InterPro" id="IPR036412">
    <property type="entry name" value="HAD-like_sf"/>
</dbReference>
<comment type="caution">
    <text evidence="2">The sequence shown here is derived from an EMBL/GenBank/DDBJ whole genome shotgun (WGS) entry which is preliminary data.</text>
</comment>
<dbReference type="InterPro" id="IPR023214">
    <property type="entry name" value="HAD_sf"/>
</dbReference>
<dbReference type="InterPro" id="IPR044999">
    <property type="entry name" value="CbbY-like"/>
</dbReference>
<feature type="region of interest" description="Disordered" evidence="1">
    <location>
        <begin position="259"/>
        <end position="281"/>
    </location>
</feature>
<evidence type="ECO:0000313" key="3">
    <source>
        <dbReference type="Proteomes" id="UP001500542"/>
    </source>
</evidence>
<reference evidence="2 3" key="1">
    <citation type="journal article" date="2019" name="Int. J. Syst. Evol. Microbiol.">
        <title>The Global Catalogue of Microorganisms (GCM) 10K type strain sequencing project: providing services to taxonomists for standard genome sequencing and annotation.</title>
        <authorList>
            <consortium name="The Broad Institute Genomics Platform"/>
            <consortium name="The Broad Institute Genome Sequencing Center for Infectious Disease"/>
            <person name="Wu L."/>
            <person name="Ma J."/>
        </authorList>
    </citation>
    <scope>NUCLEOTIDE SEQUENCE [LARGE SCALE GENOMIC DNA]</scope>
    <source>
        <strain evidence="2 3">JCM 10977</strain>
    </source>
</reference>
<dbReference type="InterPro" id="IPR023198">
    <property type="entry name" value="PGP-like_dom2"/>
</dbReference>